<evidence type="ECO:0008006" key="2">
    <source>
        <dbReference type="Google" id="ProtNLM"/>
    </source>
</evidence>
<feature type="non-terminal residue" evidence="1">
    <location>
        <position position="1"/>
    </location>
</feature>
<dbReference type="AlphaFoldDB" id="A0A382ZTY7"/>
<dbReference type="EMBL" id="UINC01186726">
    <property type="protein sequence ID" value="SVD99086.1"/>
    <property type="molecule type" value="Genomic_DNA"/>
</dbReference>
<gene>
    <name evidence="1" type="ORF">METZ01_LOCUS451940</name>
</gene>
<proteinExistence type="predicted"/>
<evidence type="ECO:0000313" key="1">
    <source>
        <dbReference type="EMBL" id="SVD99086.1"/>
    </source>
</evidence>
<organism evidence="1">
    <name type="scientific">marine metagenome</name>
    <dbReference type="NCBI Taxonomy" id="408172"/>
    <lineage>
        <taxon>unclassified sequences</taxon>
        <taxon>metagenomes</taxon>
        <taxon>ecological metagenomes</taxon>
    </lineage>
</organism>
<feature type="non-terminal residue" evidence="1">
    <location>
        <position position="255"/>
    </location>
</feature>
<name>A0A382ZTY7_9ZZZZ</name>
<protein>
    <recommendedName>
        <fullName evidence="2">TonB-dependent receptor-like beta-barrel domain-containing protein</fullName>
    </recommendedName>
</protein>
<dbReference type="InterPro" id="IPR046070">
    <property type="entry name" value="DUF6029"/>
</dbReference>
<reference evidence="1" key="1">
    <citation type="submission" date="2018-05" db="EMBL/GenBank/DDBJ databases">
        <authorList>
            <person name="Lanie J.A."/>
            <person name="Ng W.-L."/>
            <person name="Kazmierczak K.M."/>
            <person name="Andrzejewski T.M."/>
            <person name="Davidsen T.M."/>
            <person name="Wayne K.J."/>
            <person name="Tettelin H."/>
            <person name="Glass J.I."/>
            <person name="Rusch D."/>
            <person name="Podicherti R."/>
            <person name="Tsui H.-C.T."/>
            <person name="Winkler M.E."/>
        </authorList>
    </citation>
    <scope>NUCLEOTIDE SEQUENCE</scope>
</reference>
<accession>A0A382ZTY7</accession>
<dbReference type="Pfam" id="PF19494">
    <property type="entry name" value="DUF6029"/>
    <property type="match status" value="1"/>
</dbReference>
<sequence>SIMLGNIIAQAEMNYSYEMKYGEGKQVTLAASGNPDTSDYNYFENLLDINTYFGENIYMYSQLEYSNLPIYGTRVNGLNTFYLEYQNDQFKIILGDQYELYGRGLSFYTFQDQNIDYNNSLKGITLNYFLKQNIEISSLIGKGSYYYRSNPSFRETDLQLETSVIFNSVNYENDKFGYFQYAYNKQQLIIDPALTGIFEDKTEIFNELDDRREYALFHPATDQQLVYIYSNYEKESILDTVDIKNHNFNWNLFLG</sequence>